<dbReference type="Proteomes" id="UP000631421">
    <property type="component" value="Unassembled WGS sequence"/>
</dbReference>
<dbReference type="AlphaFoldDB" id="A0A926UVJ6"/>
<dbReference type="EMBL" id="JACJPY010000058">
    <property type="protein sequence ID" value="MBD2151573.1"/>
    <property type="molecule type" value="Genomic_DNA"/>
</dbReference>
<protein>
    <submittedName>
        <fullName evidence="1">Uncharacterized protein</fullName>
    </submittedName>
</protein>
<dbReference type="RefSeq" id="WP_190351992.1">
    <property type="nucleotide sequence ID" value="NZ_JACJPY010000058.1"/>
</dbReference>
<comment type="caution">
    <text evidence="1">The sequence shown here is derived from an EMBL/GenBank/DDBJ whole genome shotgun (WGS) entry which is preliminary data.</text>
</comment>
<reference evidence="1" key="1">
    <citation type="journal article" date="2015" name="ISME J.">
        <title>Draft Genome Sequence of Streptomyces incarnatus NRRL8089, which Produces the Nucleoside Antibiotic Sinefungin.</title>
        <authorList>
            <person name="Oshima K."/>
            <person name="Hattori M."/>
            <person name="Shimizu H."/>
            <person name="Fukuda K."/>
            <person name="Nemoto M."/>
            <person name="Inagaki K."/>
            <person name="Tamura T."/>
        </authorList>
    </citation>
    <scope>NUCLEOTIDE SEQUENCE</scope>
    <source>
        <strain evidence="1">FACHB-1277</strain>
    </source>
</reference>
<evidence type="ECO:0000313" key="2">
    <source>
        <dbReference type="Proteomes" id="UP000631421"/>
    </source>
</evidence>
<evidence type="ECO:0000313" key="1">
    <source>
        <dbReference type="EMBL" id="MBD2151573.1"/>
    </source>
</evidence>
<reference evidence="1" key="2">
    <citation type="submission" date="2020-08" db="EMBL/GenBank/DDBJ databases">
        <authorList>
            <person name="Chen M."/>
            <person name="Teng W."/>
            <person name="Zhao L."/>
            <person name="Hu C."/>
            <person name="Zhou Y."/>
            <person name="Han B."/>
            <person name="Song L."/>
            <person name="Shu W."/>
        </authorList>
    </citation>
    <scope>NUCLEOTIDE SEQUENCE</scope>
    <source>
        <strain evidence="1">FACHB-1277</strain>
    </source>
</reference>
<keyword evidence="2" id="KW-1185">Reference proteome</keyword>
<organism evidence="1 2">
    <name type="scientific">Pseudanabaena cinerea FACHB-1277</name>
    <dbReference type="NCBI Taxonomy" id="2949581"/>
    <lineage>
        <taxon>Bacteria</taxon>
        <taxon>Bacillati</taxon>
        <taxon>Cyanobacteriota</taxon>
        <taxon>Cyanophyceae</taxon>
        <taxon>Pseudanabaenales</taxon>
        <taxon>Pseudanabaenaceae</taxon>
        <taxon>Pseudanabaena</taxon>
        <taxon>Pseudanabaena cinerea</taxon>
    </lineage>
</organism>
<accession>A0A926UVJ6</accession>
<gene>
    <name evidence="1" type="ORF">H6F44_15800</name>
</gene>
<sequence length="60" mass="6829">MSRQVNCQEECKDGCILGDQCPHLEYLAKARKFISETSVDKLIEISDSRFLPPEPSQKES</sequence>
<name>A0A926UVJ6_9CYAN</name>
<proteinExistence type="predicted"/>